<accession>A0AAD6KCB4</accession>
<dbReference type="Gene3D" id="1.25.40.10">
    <property type="entry name" value="Tetratricopeptide repeat domain"/>
    <property type="match status" value="2"/>
</dbReference>
<dbReference type="PROSITE" id="PS51375">
    <property type="entry name" value="PPR"/>
    <property type="match status" value="2"/>
</dbReference>
<dbReference type="GO" id="GO:0009451">
    <property type="term" value="P:RNA modification"/>
    <property type="evidence" value="ECO:0007669"/>
    <property type="project" value="InterPro"/>
</dbReference>
<dbReference type="NCBIfam" id="TIGR00756">
    <property type="entry name" value="PPR"/>
    <property type="match status" value="3"/>
</dbReference>
<dbReference type="AlphaFoldDB" id="A0AAD6KCB4"/>
<dbReference type="EMBL" id="JAPFFJ010000009">
    <property type="protein sequence ID" value="KAJ6419662.1"/>
    <property type="molecule type" value="Genomic_DNA"/>
</dbReference>
<reference evidence="3 4" key="1">
    <citation type="journal article" date="2023" name="Int. J. Mol. Sci.">
        <title>De Novo Assembly and Annotation of 11 Diverse Shrub Willow (Salix) Genomes Reveals Novel Gene Organization in Sex-Linked Regions.</title>
        <authorList>
            <person name="Hyden B."/>
            <person name="Feng K."/>
            <person name="Yates T.B."/>
            <person name="Jawdy S."/>
            <person name="Cereghino C."/>
            <person name="Smart L.B."/>
            <person name="Muchero W."/>
        </authorList>
    </citation>
    <scope>NUCLEOTIDE SEQUENCE [LARGE SCALE GENOMIC DNA]</scope>
    <source>
        <tissue evidence="3">Shoot tip</tissue>
    </source>
</reference>
<dbReference type="PANTHER" id="PTHR24015">
    <property type="entry name" value="OS07G0578800 PROTEIN-RELATED"/>
    <property type="match status" value="1"/>
</dbReference>
<dbReference type="InterPro" id="IPR046960">
    <property type="entry name" value="PPR_At4g14850-like_plant"/>
</dbReference>
<dbReference type="Pfam" id="PF13041">
    <property type="entry name" value="PPR_2"/>
    <property type="match status" value="1"/>
</dbReference>
<dbReference type="PANTHER" id="PTHR24015:SF548">
    <property type="entry name" value="OS08G0340900 PROTEIN"/>
    <property type="match status" value="1"/>
</dbReference>
<dbReference type="InterPro" id="IPR011990">
    <property type="entry name" value="TPR-like_helical_dom_sf"/>
</dbReference>
<evidence type="ECO:0000256" key="1">
    <source>
        <dbReference type="ARBA" id="ARBA00022737"/>
    </source>
</evidence>
<evidence type="ECO:0008006" key="5">
    <source>
        <dbReference type="Google" id="ProtNLM"/>
    </source>
</evidence>
<feature type="repeat" description="PPR" evidence="2">
    <location>
        <begin position="189"/>
        <end position="223"/>
    </location>
</feature>
<dbReference type="FunFam" id="1.25.40.10:FF:000381">
    <property type="entry name" value="Pentatricopeptide repeat-containing protein"/>
    <property type="match status" value="1"/>
</dbReference>
<proteinExistence type="predicted"/>
<comment type="caution">
    <text evidence="3">The sequence shown here is derived from an EMBL/GenBank/DDBJ whole genome shotgun (WGS) entry which is preliminary data.</text>
</comment>
<evidence type="ECO:0000256" key="2">
    <source>
        <dbReference type="PROSITE-ProRule" id="PRU00708"/>
    </source>
</evidence>
<feature type="repeat" description="PPR" evidence="2">
    <location>
        <begin position="308"/>
        <end position="342"/>
    </location>
</feature>
<dbReference type="Pfam" id="PF01535">
    <property type="entry name" value="PPR"/>
    <property type="match status" value="3"/>
</dbReference>
<protein>
    <recommendedName>
        <fullName evidence="5">Pentatricopeptide repeat-containing protein</fullName>
    </recommendedName>
</protein>
<dbReference type="Proteomes" id="UP001162972">
    <property type="component" value="Chromosome 7"/>
</dbReference>
<name>A0AAD6KCB4_9ROSI</name>
<evidence type="ECO:0000313" key="3">
    <source>
        <dbReference type="EMBL" id="KAJ6419662.1"/>
    </source>
</evidence>
<dbReference type="GO" id="GO:0003723">
    <property type="term" value="F:RNA binding"/>
    <property type="evidence" value="ECO:0007669"/>
    <property type="project" value="InterPro"/>
</dbReference>
<keyword evidence="4" id="KW-1185">Reference proteome</keyword>
<dbReference type="InterPro" id="IPR002885">
    <property type="entry name" value="PPR_rpt"/>
</dbReference>
<sequence>MEVVRARTLAPQNEHLLSSATLKHRNRIGKPGLRKLSTLKTPSFLYFSRPLSGANLAMCCRKLSTFKPKPPLIPPIYSRQYSFNPKSSITKISLECRIIEEEPTYINTNRHYGTCVSLLNHPNPEISCFYQKGFSQITKEVTGKALHALCIKGLVNSTVFYSNTLINMYSKFGHIGLSRYLFDKMSDRNEASWNNMMSGFVRAGFYRESMRFFNEMRGFGVKPSGIAFASLVTACERSEWMRIEGVQVHGFIVKVGLLSDVFVGTPACAFIWELWIGCRCNEGCGSVDNLKWGRGIHSLVLKFGWNSNVCTSNTLITMYSDAGRCEDAESVFQGMVEKDMISWNSMMACYAQDGNCLDALKLLCTMFLHEKRSIM</sequence>
<evidence type="ECO:0000313" key="4">
    <source>
        <dbReference type="Proteomes" id="UP001162972"/>
    </source>
</evidence>
<organism evidence="3 4">
    <name type="scientific">Salix udensis</name>
    <dbReference type="NCBI Taxonomy" id="889485"/>
    <lineage>
        <taxon>Eukaryota</taxon>
        <taxon>Viridiplantae</taxon>
        <taxon>Streptophyta</taxon>
        <taxon>Embryophyta</taxon>
        <taxon>Tracheophyta</taxon>
        <taxon>Spermatophyta</taxon>
        <taxon>Magnoliopsida</taxon>
        <taxon>eudicotyledons</taxon>
        <taxon>Gunneridae</taxon>
        <taxon>Pentapetalae</taxon>
        <taxon>rosids</taxon>
        <taxon>fabids</taxon>
        <taxon>Malpighiales</taxon>
        <taxon>Salicaceae</taxon>
        <taxon>Saliceae</taxon>
        <taxon>Salix</taxon>
    </lineage>
</organism>
<gene>
    <name evidence="3" type="ORF">OIU84_029727</name>
</gene>
<keyword evidence="1" id="KW-0677">Repeat</keyword>